<dbReference type="RefSeq" id="WP_010836342.1">
    <property type="nucleotide sequence ID" value="NZ_QRCM01000001.1"/>
</dbReference>
<reference evidence="5 6" key="1">
    <citation type="submission" date="2018-07" db="EMBL/GenBank/DDBJ databases">
        <title>Genome sequence of Rhodococcus rhodnii ATCC 35071 from Rhodnius prolixus.</title>
        <authorList>
            <person name="Patel V."/>
            <person name="Vogel K.J."/>
        </authorList>
    </citation>
    <scope>NUCLEOTIDE SEQUENCE [LARGE SCALE GENOMIC DNA]</scope>
    <source>
        <strain evidence="5 6">ATCC 35071</strain>
    </source>
</reference>
<dbReference type="PANTHER" id="PTHR37313">
    <property type="entry name" value="UPF0749 PROTEIN RV1825"/>
    <property type="match status" value="1"/>
</dbReference>
<feature type="coiled-coil region" evidence="2">
    <location>
        <begin position="82"/>
        <end position="136"/>
    </location>
</feature>
<proteinExistence type="inferred from homology"/>
<evidence type="ECO:0000256" key="4">
    <source>
        <dbReference type="SAM" id="Phobius"/>
    </source>
</evidence>
<feature type="transmembrane region" description="Helical" evidence="4">
    <location>
        <begin position="40"/>
        <end position="58"/>
    </location>
</feature>
<keyword evidence="4" id="KW-1133">Transmembrane helix</keyword>
<dbReference type="PANTHER" id="PTHR37313:SF2">
    <property type="entry name" value="UPF0749 PROTEIN YLXX"/>
    <property type="match status" value="1"/>
</dbReference>
<dbReference type="Pfam" id="PF05949">
    <property type="entry name" value="DUF881"/>
    <property type="match status" value="1"/>
</dbReference>
<evidence type="ECO:0000256" key="3">
    <source>
        <dbReference type="SAM" id="MobiDB-lite"/>
    </source>
</evidence>
<keyword evidence="4" id="KW-0812">Transmembrane</keyword>
<dbReference type="Gene3D" id="3.30.70.1880">
    <property type="entry name" value="Protein of unknown function DUF881"/>
    <property type="match status" value="1"/>
</dbReference>
<evidence type="ECO:0000256" key="1">
    <source>
        <dbReference type="ARBA" id="ARBA00009108"/>
    </source>
</evidence>
<protein>
    <submittedName>
        <fullName evidence="5">DUF881 domain-containing protein</fullName>
    </submittedName>
</protein>
<accession>A0A6P2CJW0</accession>
<evidence type="ECO:0000313" key="6">
    <source>
        <dbReference type="Proteomes" id="UP000471120"/>
    </source>
</evidence>
<name>A0A6P2CJW0_9NOCA</name>
<keyword evidence="2" id="KW-0175">Coiled coil</keyword>
<dbReference type="GO" id="GO:0005886">
    <property type="term" value="C:plasma membrane"/>
    <property type="evidence" value="ECO:0007669"/>
    <property type="project" value="TreeGrafter"/>
</dbReference>
<organism evidence="5 6">
    <name type="scientific">Rhodococcus rhodnii</name>
    <dbReference type="NCBI Taxonomy" id="38312"/>
    <lineage>
        <taxon>Bacteria</taxon>
        <taxon>Bacillati</taxon>
        <taxon>Actinomycetota</taxon>
        <taxon>Actinomycetes</taxon>
        <taxon>Mycobacteriales</taxon>
        <taxon>Nocardiaceae</taxon>
        <taxon>Rhodococcus</taxon>
    </lineage>
</organism>
<keyword evidence="4" id="KW-0472">Membrane</keyword>
<gene>
    <name evidence="5" type="ORF">DW322_14785</name>
</gene>
<comment type="similarity">
    <text evidence="1">Belongs to the UPF0749 family.</text>
</comment>
<evidence type="ECO:0000313" key="5">
    <source>
        <dbReference type="EMBL" id="TXG91248.1"/>
    </source>
</evidence>
<feature type="region of interest" description="Disordered" evidence="3">
    <location>
        <begin position="1"/>
        <end position="35"/>
    </location>
</feature>
<dbReference type="InterPro" id="IPR010273">
    <property type="entry name" value="DUF881"/>
</dbReference>
<sequence>MADAEKENAQPDESRPDERTPAAARRHEVHGSGGSRRSRLVFGVVVVVLLALLGTAIATQVRTTDAGDALDTASPGDLLAVLDTVHRREAALRQEIASLENTLATLGAGGDPAAARDQARARLDELEIQVGAARAAGPGIVLTIEDPGRGVGPDVLLDVVQELRGAGSEAMQISGARAPALRVGVDSWVAGSPGALELDGDPISAPYTVVALGDPPTLAAAMNIPGGVVDHVARSGGRVVVDQSDELHIDSLRELSPRQYARPGN</sequence>
<comment type="caution">
    <text evidence="5">The sequence shown here is derived from an EMBL/GenBank/DDBJ whole genome shotgun (WGS) entry which is preliminary data.</text>
</comment>
<dbReference type="AlphaFoldDB" id="A0A6P2CJW0"/>
<dbReference type="Proteomes" id="UP000471120">
    <property type="component" value="Unassembled WGS sequence"/>
</dbReference>
<feature type="compositionally biased region" description="Basic and acidic residues" evidence="3">
    <location>
        <begin position="1"/>
        <end position="30"/>
    </location>
</feature>
<dbReference type="EMBL" id="QRCM01000001">
    <property type="protein sequence ID" value="TXG91248.1"/>
    <property type="molecule type" value="Genomic_DNA"/>
</dbReference>
<evidence type="ECO:0000256" key="2">
    <source>
        <dbReference type="SAM" id="Coils"/>
    </source>
</evidence>